<dbReference type="EMBL" id="CAJOBI010340319">
    <property type="protein sequence ID" value="CAF5211913.1"/>
    <property type="molecule type" value="Genomic_DNA"/>
</dbReference>
<evidence type="ECO:0000313" key="3">
    <source>
        <dbReference type="EMBL" id="CAF5173047.1"/>
    </source>
</evidence>
<dbReference type="EMBL" id="CAJOBI010015135">
    <property type="protein sequence ID" value="CAF4181023.1"/>
    <property type="molecule type" value="Genomic_DNA"/>
</dbReference>
<dbReference type="Proteomes" id="UP000676336">
    <property type="component" value="Unassembled WGS sequence"/>
</dbReference>
<organism evidence="4 5">
    <name type="scientific">Rotaria magnacalcarata</name>
    <dbReference type="NCBI Taxonomy" id="392030"/>
    <lineage>
        <taxon>Eukaryota</taxon>
        <taxon>Metazoa</taxon>
        <taxon>Spiralia</taxon>
        <taxon>Gnathifera</taxon>
        <taxon>Rotifera</taxon>
        <taxon>Eurotatoria</taxon>
        <taxon>Bdelloidea</taxon>
        <taxon>Philodinida</taxon>
        <taxon>Philodinidae</taxon>
        <taxon>Rotaria</taxon>
    </lineage>
</organism>
<dbReference type="EMBL" id="CAJOBH010283735">
    <property type="protein sequence ID" value="CAF5173047.1"/>
    <property type="molecule type" value="Genomic_DNA"/>
</dbReference>
<evidence type="ECO:0000313" key="2">
    <source>
        <dbReference type="EMBL" id="CAF4196397.1"/>
    </source>
</evidence>
<evidence type="ECO:0000313" key="4">
    <source>
        <dbReference type="EMBL" id="CAF5211913.1"/>
    </source>
</evidence>
<evidence type="ECO:0000313" key="5">
    <source>
        <dbReference type="Proteomes" id="UP000676336"/>
    </source>
</evidence>
<dbReference type="Proteomes" id="UP000681967">
    <property type="component" value="Unassembled WGS sequence"/>
</dbReference>
<feature type="non-terminal residue" evidence="4">
    <location>
        <position position="25"/>
    </location>
</feature>
<dbReference type="AlphaFoldDB" id="A0A8S3J376"/>
<evidence type="ECO:0000313" key="1">
    <source>
        <dbReference type="EMBL" id="CAF4181023.1"/>
    </source>
</evidence>
<protein>
    <submittedName>
        <fullName evidence="4">Uncharacterized protein</fullName>
    </submittedName>
</protein>
<accession>A0A8S3J376</accession>
<proteinExistence type="predicted"/>
<sequence>MSELVSRLKIIVERINQLSSSHRSP</sequence>
<comment type="caution">
    <text evidence="4">The sequence shown here is derived from an EMBL/GenBank/DDBJ whole genome shotgun (WGS) entry which is preliminary data.</text>
</comment>
<dbReference type="EMBL" id="CAJOBJ010018117">
    <property type="protein sequence ID" value="CAF4196397.1"/>
    <property type="molecule type" value="Genomic_DNA"/>
</dbReference>
<name>A0A8S3J376_9BILA</name>
<dbReference type="Proteomes" id="UP000681720">
    <property type="component" value="Unassembled WGS sequence"/>
</dbReference>
<reference evidence="4" key="1">
    <citation type="submission" date="2021-02" db="EMBL/GenBank/DDBJ databases">
        <authorList>
            <person name="Nowell W R."/>
        </authorList>
    </citation>
    <scope>NUCLEOTIDE SEQUENCE</scope>
</reference>
<gene>
    <name evidence="3" type="ORF">BYL167_LOCUS77677</name>
    <name evidence="2" type="ORF">GIL414_LOCUS21427</name>
    <name evidence="1" type="ORF">SMN809_LOCUS21019</name>
    <name evidence="4" type="ORF">SMN809_LOCUS78633</name>
</gene>